<evidence type="ECO:0000256" key="3">
    <source>
        <dbReference type="ARBA" id="ARBA00022475"/>
    </source>
</evidence>
<comment type="subcellular location">
    <subcellularLocation>
        <location evidence="1">Cell membrane</location>
        <topology evidence="1">Single-pass type I membrane protein</topology>
    </subcellularLocation>
</comment>
<feature type="compositionally biased region" description="Basic and acidic residues" evidence="8">
    <location>
        <begin position="520"/>
        <end position="535"/>
    </location>
</feature>
<dbReference type="SMART" id="SM00241">
    <property type="entry name" value="ZP"/>
    <property type="match status" value="1"/>
</dbReference>
<dbReference type="InterPro" id="IPR057475">
    <property type="entry name" value="CUT_C"/>
</dbReference>
<feature type="region of interest" description="Disordered" evidence="8">
    <location>
        <begin position="356"/>
        <end position="644"/>
    </location>
</feature>
<keyword evidence="3" id="KW-1003">Cell membrane</keyword>
<evidence type="ECO:0000259" key="10">
    <source>
        <dbReference type="PROSITE" id="PS51034"/>
    </source>
</evidence>
<dbReference type="PROSITE" id="PS51034">
    <property type="entry name" value="ZP_2"/>
    <property type="match status" value="1"/>
</dbReference>
<accession>A0A914I1N7</accession>
<organism evidence="11 12">
    <name type="scientific">Globodera rostochiensis</name>
    <name type="common">Golden nematode worm</name>
    <name type="synonym">Heterodera rostochiensis</name>
    <dbReference type="NCBI Taxonomy" id="31243"/>
    <lineage>
        <taxon>Eukaryota</taxon>
        <taxon>Metazoa</taxon>
        <taxon>Ecdysozoa</taxon>
        <taxon>Nematoda</taxon>
        <taxon>Chromadorea</taxon>
        <taxon>Rhabditida</taxon>
        <taxon>Tylenchina</taxon>
        <taxon>Tylenchomorpha</taxon>
        <taxon>Tylenchoidea</taxon>
        <taxon>Heteroderidae</taxon>
        <taxon>Heteroderinae</taxon>
        <taxon>Globodera</taxon>
    </lineage>
</organism>
<evidence type="ECO:0000256" key="5">
    <source>
        <dbReference type="ARBA" id="ARBA00022729"/>
    </source>
</evidence>
<dbReference type="InterPro" id="IPR051962">
    <property type="entry name" value="Cuticlin"/>
</dbReference>
<sequence length="746" mass="80567">MSSGCSSPLRGPLPSAQCPPAECSFSDPPHPRCVVHRSFLITIALIITFLLLASPPPIEAAQLAASRDAHQQDAANSIQHELSAYDNEIISEPEIECGPGIVRFNVKTRQGNASAVYVRGQSQNEDCTFHNTRNITIELAKCNVRRKREVNPNPGIAYQMTVVVQLHPLFVTRVDRAYNVNCFYREQRQDVSVDFGVNELVTQQVMSHAIIPNCTYSVHRDSPNGPRVKYTHVGEQLYHVWSCPSNMYAMLLYNCNAVDGKGEEYPIVDSNGCSRDEFLMPQITYTEDRTRAMAASSAFNFPDRNTMLFTCKIKLCMLKDAECTNLTPPSCNGKRAKSAANGNFNVDNAGAMETETTATTAATSKAQIGGRAGRTEVSGEVDESAKFVESSTSSSSTTTTPKTTTTTTTPNVLEEETTTRTTTTPLTPTPTSAQSTTTVTPTTPSTTASSTTTTPATTDEQLLSSVERAASSESIEGTSAAQPKTSSSPSPSTASSSASSSTSVGLQTETSSTDGVTIQHKRDEKQREMPEDFPRPELLLQNDHSKTEAAEAAAKKRMERMGLKGEEAEEGSWTISASEEEEKGKQKKHIPQGGEDEFRGVTKPVQIFKKTKPEGTGDEGKPQMTGRTQRDTPAASRAGGSRRRMAEVDFDIQSPELMILDDYEPAAAAQKGSSQRSSVQEVPSFVDWEGGQRAASGRGVCFSPTALICAGALLLVMIIVVMVALLKLTRKGSAGGAVLEHSFYSQ</sequence>
<keyword evidence="2" id="KW-0193">Cuticle</keyword>
<evidence type="ECO:0000256" key="8">
    <source>
        <dbReference type="SAM" id="MobiDB-lite"/>
    </source>
</evidence>
<evidence type="ECO:0000256" key="7">
    <source>
        <dbReference type="ARBA" id="ARBA00023136"/>
    </source>
</evidence>
<feature type="compositionally biased region" description="Low complexity" evidence="8">
    <location>
        <begin position="389"/>
        <end position="412"/>
    </location>
</feature>
<dbReference type="AlphaFoldDB" id="A0A914I1N7"/>
<dbReference type="GO" id="GO:0005886">
    <property type="term" value="C:plasma membrane"/>
    <property type="evidence" value="ECO:0007669"/>
    <property type="project" value="UniProtKB-SubCell"/>
</dbReference>
<dbReference type="InterPro" id="IPR056953">
    <property type="entry name" value="CUT_N"/>
</dbReference>
<evidence type="ECO:0000313" key="12">
    <source>
        <dbReference type="WBParaSite" id="Gr19_v10_g578.t1"/>
    </source>
</evidence>
<evidence type="ECO:0000256" key="4">
    <source>
        <dbReference type="ARBA" id="ARBA00022692"/>
    </source>
</evidence>
<evidence type="ECO:0000256" key="2">
    <source>
        <dbReference type="ARBA" id="ARBA00022460"/>
    </source>
</evidence>
<dbReference type="InterPro" id="IPR001507">
    <property type="entry name" value="ZP_dom"/>
</dbReference>
<dbReference type="Pfam" id="PF25057">
    <property type="entry name" value="CUT_N"/>
    <property type="match status" value="1"/>
</dbReference>
<keyword evidence="5" id="KW-0732">Signal</keyword>
<evidence type="ECO:0000313" key="11">
    <source>
        <dbReference type="Proteomes" id="UP000887572"/>
    </source>
</evidence>
<feature type="compositionally biased region" description="Polar residues" evidence="8">
    <location>
        <begin position="504"/>
        <end position="516"/>
    </location>
</feature>
<keyword evidence="11" id="KW-1185">Reference proteome</keyword>
<name>A0A914I1N7_GLORO</name>
<feature type="transmembrane region" description="Helical" evidence="9">
    <location>
        <begin position="705"/>
        <end position="726"/>
    </location>
</feature>
<feature type="compositionally biased region" description="Low complexity" evidence="8">
    <location>
        <begin position="478"/>
        <end position="503"/>
    </location>
</feature>
<keyword evidence="7 9" id="KW-0472">Membrane</keyword>
<proteinExistence type="predicted"/>
<feature type="compositionally biased region" description="Basic and acidic residues" evidence="8">
    <location>
        <begin position="543"/>
        <end position="566"/>
    </location>
</feature>
<dbReference type="WBParaSite" id="Gr19_v10_g578.t1">
    <property type="protein sequence ID" value="Gr19_v10_g578.t1"/>
    <property type="gene ID" value="Gr19_v10_g578"/>
</dbReference>
<evidence type="ECO:0000256" key="1">
    <source>
        <dbReference type="ARBA" id="ARBA00004251"/>
    </source>
</evidence>
<dbReference type="GO" id="GO:0042302">
    <property type="term" value="F:structural constituent of cuticle"/>
    <property type="evidence" value="ECO:0007669"/>
    <property type="project" value="UniProtKB-KW"/>
</dbReference>
<reference evidence="12" key="1">
    <citation type="submission" date="2022-11" db="UniProtKB">
        <authorList>
            <consortium name="WormBaseParasite"/>
        </authorList>
    </citation>
    <scope>IDENTIFICATION</scope>
</reference>
<dbReference type="Proteomes" id="UP000887572">
    <property type="component" value="Unplaced"/>
</dbReference>
<dbReference type="Pfam" id="PF25301">
    <property type="entry name" value="CUT_C"/>
    <property type="match status" value="1"/>
</dbReference>
<dbReference type="PANTHER" id="PTHR22907:SF54">
    <property type="entry name" value="GH04558P"/>
    <property type="match status" value="1"/>
</dbReference>
<keyword evidence="6 9" id="KW-1133">Transmembrane helix</keyword>
<evidence type="ECO:0000256" key="6">
    <source>
        <dbReference type="ARBA" id="ARBA00022989"/>
    </source>
</evidence>
<keyword evidence="4 9" id="KW-0812">Transmembrane</keyword>
<feature type="compositionally biased region" description="Low complexity" evidence="8">
    <location>
        <begin position="419"/>
        <end position="458"/>
    </location>
</feature>
<feature type="compositionally biased region" description="Basic and acidic residues" evidence="8">
    <location>
        <begin position="611"/>
        <end position="621"/>
    </location>
</feature>
<protein>
    <submittedName>
        <fullName evidence="12">ZP domain-containing protein</fullName>
    </submittedName>
</protein>
<evidence type="ECO:0000256" key="9">
    <source>
        <dbReference type="SAM" id="Phobius"/>
    </source>
</evidence>
<dbReference type="PANTHER" id="PTHR22907">
    <property type="entry name" value="GH04558P"/>
    <property type="match status" value="1"/>
</dbReference>
<feature type="domain" description="ZP" evidence="10">
    <location>
        <begin position="96"/>
        <end position="330"/>
    </location>
</feature>